<dbReference type="InterPro" id="IPR027417">
    <property type="entry name" value="P-loop_NTPase"/>
</dbReference>
<feature type="region of interest" description="Disordered" evidence="1">
    <location>
        <begin position="1323"/>
        <end position="1373"/>
    </location>
</feature>
<sequence length="1568" mass="166160">MSSAAVVIMASEPPGGGQQRKLHPLFAPSKPNRSDGEETSSTGGQSIPQQQSVPQQPAPQQPAPQQPALQQATLQQTFQQQTLAPQPYPANPPPTIPQPSSLPGVDTAPSQPQTQPVTAPPAPVPPVAPASALDVGIIPAEPAAPVQMNAFEKLKQPKRKADTNPAVDESTTEGNPSASEPKRRGRPPKKRKSSPPPPPPPAQSNVGLTPTQSTESPSPLVLSHSNGETLVEGITNSSALPSAVSSTAASTPALETPPTEQPKRLLQFNPKTGTIGSPPKPKETPLTKSGRPKRKSGAASNTPPPLAVAYPSQDAESRVRIGTTVDSILSGNHRVFPLPTPAPDSAKGSKKAQKLAKPAPAPAPVTKQQSTVTPATPKPATTTPAPSKSTHPFFTGGLAKSSAAKDGTSNTPATGKSSAGGNSAAYYTSTPCSPKRRGGPQQAPGFKMPQFGAKNGMLRVPGACHPAWPWKGTSHVHPEGDANLSTAHFASTKSPTSPLPHKKRKGNAIDIRKEELILEQKLQGLGISSVIEDIRNANSDEFAPPPPELRLPTKHIESGVNLRARIAPQLRTTHPGLQSLYNSIATTLSAFDQHDCESLSWAQKYAPSCAMEVLQSGKEPVILKDWLEALKVVAVDTGSAESGESKAAAAAAAAKGGRATKRRRKKNKLDGFIVSSDDEDGDGETSDNEADWTASGRYGLVKDTVVRAGNLLDKAGRAGARLTNTVVISGPNGCGKSAAVYAVAKELGFEVFEINASSRRSGKDVIDRIGDMTRNHLVQHKNKKQPKATVLPSIENKKQPKATALPSIEAHIDSVDDYDPDLEDAYGDPDPDYPMADVEIVPAPPTKKQPTMSSFFKLTSTSADKPTTTATTSTEGKSSQKQSLILLEEADLLYEEDKQFWATVMNLIVQSKRPFVITCNDETLIPLHNLRLHAILRFTPPPSDVAIDRLLMIAACEGHALQRKAVESLYEVRNHDFRASLADLQFWCQISVGDRRGGFDWFYQRWPEGIDRDEGGHIKRVISENTYQEGMGWLNNDSGASKAVVGSNVHAAHCANVEDSLVQQAWNDWQLDMGQWQDSLELSSWSTQLSSSDKDNRSQRLLLLESYSNFAEAMSDADLVSSMVFATGNKLPLDATQPELPYKAHEDYILGQQLLERTTPAHELDDLRLPMATAMRCTAKQILRGNVRTTTYDSLSHAHNQLDHLDEPAVMSAIRKDHAQPDGLVPSQTPSVRRIDFSLAFDPIAVPSSAPSNGMYSAFYAPTASASASSSSSPSSHLDPSVFDRNMEPIAVDVAPFVRGIIAHEGRLQKERNKHTSFLSEAMGVSTPAASSTATGGANTSDSDAMPVPAARRRPAKRMRTTRTAMSALEGGSRSAAALRRDRWFDGADINPVLVMRTGGDGWDGVVEGLLAGLNEAAAAADARDAAIAAQEEAAAAAAAAEAAAAAPPPPPPPPPTSASGQQLRPLAPAPPPAPGMAFNVFPASVSTAAQAQAAPAFNAPPQSSTIAALYSDVQNMISSAPFPTATIGQDQYQGQGQGQGQGQPWAPVPGAGGVPQQEQGEGAQQQQ</sequence>
<organism evidence="3 4">
    <name type="scientific">Sporothrix stenoceras</name>
    <dbReference type="NCBI Taxonomy" id="5173"/>
    <lineage>
        <taxon>Eukaryota</taxon>
        <taxon>Fungi</taxon>
        <taxon>Dikarya</taxon>
        <taxon>Ascomycota</taxon>
        <taxon>Pezizomycotina</taxon>
        <taxon>Sordariomycetes</taxon>
        <taxon>Sordariomycetidae</taxon>
        <taxon>Ophiostomatales</taxon>
        <taxon>Ophiostomataceae</taxon>
        <taxon>Sporothrix</taxon>
    </lineage>
</organism>
<feature type="compositionally biased region" description="Pro residues" evidence="1">
    <location>
        <begin position="118"/>
        <end position="128"/>
    </location>
</feature>
<evidence type="ECO:0000259" key="2">
    <source>
        <dbReference type="SMART" id="SM00382"/>
    </source>
</evidence>
<evidence type="ECO:0000313" key="4">
    <source>
        <dbReference type="Proteomes" id="UP001583186"/>
    </source>
</evidence>
<proteinExistence type="predicted"/>
<dbReference type="InterPro" id="IPR003959">
    <property type="entry name" value="ATPase_AAA_core"/>
</dbReference>
<protein>
    <recommendedName>
        <fullName evidence="2">AAA+ ATPase domain-containing protein</fullName>
    </recommendedName>
</protein>
<feature type="compositionally biased region" description="Low complexity" evidence="1">
    <location>
        <begin position="370"/>
        <end position="390"/>
    </location>
</feature>
<feature type="compositionally biased region" description="Acidic residues" evidence="1">
    <location>
        <begin position="676"/>
        <end position="690"/>
    </location>
</feature>
<feature type="region of interest" description="Disordered" evidence="1">
    <location>
        <begin position="1440"/>
        <end position="1472"/>
    </location>
</feature>
<feature type="compositionally biased region" description="Basic residues" evidence="1">
    <location>
        <begin position="183"/>
        <end position="193"/>
    </location>
</feature>
<dbReference type="SMART" id="SM00382">
    <property type="entry name" value="AAA"/>
    <property type="match status" value="1"/>
</dbReference>
<evidence type="ECO:0000313" key="3">
    <source>
        <dbReference type="EMBL" id="KAL1890426.1"/>
    </source>
</evidence>
<reference evidence="3 4" key="1">
    <citation type="journal article" date="2024" name="IMA Fungus">
        <title>IMA Genome - F19 : A genome assembly and annotation guide to empower mycologists, including annotated draft genome sequences of Ceratocystis pirilliformis, Diaporthe australafricana, Fusarium ophioides, Paecilomyces lecythidis, and Sporothrix stenoceras.</title>
        <authorList>
            <person name="Aylward J."/>
            <person name="Wilson A.M."/>
            <person name="Visagie C.M."/>
            <person name="Spraker J."/>
            <person name="Barnes I."/>
            <person name="Buitendag C."/>
            <person name="Ceriani C."/>
            <person name="Del Mar Angel L."/>
            <person name="du Plessis D."/>
            <person name="Fuchs T."/>
            <person name="Gasser K."/>
            <person name="Kramer D."/>
            <person name="Li W."/>
            <person name="Munsamy K."/>
            <person name="Piso A."/>
            <person name="Price J.L."/>
            <person name="Sonnekus B."/>
            <person name="Thomas C."/>
            <person name="van der Nest A."/>
            <person name="van Dijk A."/>
            <person name="van Heerden A."/>
            <person name="van Vuuren N."/>
            <person name="Yilmaz N."/>
            <person name="Duong T.A."/>
            <person name="van der Merwe N.A."/>
            <person name="Wingfield M.J."/>
            <person name="Wingfield B.D."/>
        </authorList>
    </citation>
    <scope>NUCLEOTIDE SEQUENCE [LARGE SCALE GENOMIC DNA]</scope>
    <source>
        <strain evidence="3 4">CMW 5346</strain>
    </source>
</reference>
<dbReference type="PANTHER" id="PTHR23389:SF21">
    <property type="entry name" value="ATPASE FAMILY AAA DOMAIN-CONTAINING PROTEIN 5"/>
    <property type="match status" value="1"/>
</dbReference>
<feature type="compositionally biased region" description="Pro residues" evidence="1">
    <location>
        <begin position="56"/>
        <end position="65"/>
    </location>
</feature>
<dbReference type="InterPro" id="IPR003593">
    <property type="entry name" value="AAA+_ATPase"/>
</dbReference>
<feature type="domain" description="AAA+ ATPase" evidence="2">
    <location>
        <begin position="722"/>
        <end position="942"/>
    </location>
</feature>
<accession>A0ABR3YR99</accession>
<feature type="compositionally biased region" description="Polar residues" evidence="1">
    <location>
        <begin position="203"/>
        <end position="228"/>
    </location>
</feature>
<feature type="compositionally biased region" description="Pro residues" evidence="1">
    <location>
        <begin position="86"/>
        <end position="97"/>
    </location>
</feature>
<comment type="caution">
    <text evidence="3">The sequence shown here is derived from an EMBL/GenBank/DDBJ whole genome shotgun (WGS) entry which is preliminary data.</text>
</comment>
<dbReference type="EMBL" id="JAWCUI010000062">
    <property type="protein sequence ID" value="KAL1890426.1"/>
    <property type="molecule type" value="Genomic_DNA"/>
</dbReference>
<feature type="region of interest" description="Disordered" evidence="1">
    <location>
        <begin position="148"/>
        <end position="451"/>
    </location>
</feature>
<feature type="compositionally biased region" description="Low complexity" evidence="1">
    <location>
        <begin position="1326"/>
        <end position="1350"/>
    </location>
</feature>
<feature type="region of interest" description="Disordered" evidence="1">
    <location>
        <begin position="672"/>
        <end position="691"/>
    </location>
</feature>
<feature type="compositionally biased region" description="Polar residues" evidence="1">
    <location>
        <begin position="407"/>
        <end position="432"/>
    </location>
</feature>
<dbReference type="PANTHER" id="PTHR23389">
    <property type="entry name" value="CHROMOSOME TRANSMISSION FIDELITY FACTOR 18"/>
    <property type="match status" value="1"/>
</dbReference>
<dbReference type="Gene3D" id="3.40.50.300">
    <property type="entry name" value="P-loop containing nucleotide triphosphate hydrolases"/>
    <property type="match status" value="2"/>
</dbReference>
<feature type="compositionally biased region" description="Low complexity" evidence="1">
    <location>
        <begin position="66"/>
        <end position="85"/>
    </location>
</feature>
<feature type="compositionally biased region" description="Basic residues" evidence="1">
    <location>
        <begin position="1351"/>
        <end position="1361"/>
    </location>
</feature>
<feature type="region of interest" description="Disordered" evidence="1">
    <location>
        <begin position="1"/>
        <end position="130"/>
    </location>
</feature>
<feature type="compositionally biased region" description="Low complexity" evidence="1">
    <location>
        <begin position="98"/>
        <end position="117"/>
    </location>
</feature>
<feature type="compositionally biased region" description="Low complexity" evidence="1">
    <location>
        <begin position="237"/>
        <end position="254"/>
    </location>
</feature>
<keyword evidence="4" id="KW-1185">Reference proteome</keyword>
<name>A0ABR3YR99_9PEZI</name>
<feature type="region of interest" description="Disordered" evidence="1">
    <location>
        <begin position="1522"/>
        <end position="1568"/>
    </location>
</feature>
<gene>
    <name evidence="3" type="ORF">Sste5346_008253</name>
</gene>
<feature type="compositionally biased region" description="Low complexity" evidence="1">
    <location>
        <begin position="1543"/>
        <end position="1568"/>
    </location>
</feature>
<dbReference type="SUPFAM" id="SSF52540">
    <property type="entry name" value="P-loop containing nucleoside triphosphate hydrolases"/>
    <property type="match status" value="1"/>
</dbReference>
<feature type="region of interest" description="Disordered" evidence="1">
    <location>
        <begin position="860"/>
        <end position="881"/>
    </location>
</feature>
<feature type="compositionally biased region" description="Basic and acidic residues" evidence="1">
    <location>
        <begin position="152"/>
        <end position="162"/>
    </location>
</feature>
<dbReference type="CDD" id="cd00009">
    <property type="entry name" value="AAA"/>
    <property type="match status" value="1"/>
</dbReference>
<feature type="compositionally biased region" description="Pro residues" evidence="1">
    <location>
        <begin position="1447"/>
        <end position="1457"/>
    </location>
</feature>
<dbReference type="Proteomes" id="UP001583186">
    <property type="component" value="Unassembled WGS sequence"/>
</dbReference>
<evidence type="ECO:0000256" key="1">
    <source>
        <dbReference type="SAM" id="MobiDB-lite"/>
    </source>
</evidence>
<dbReference type="Pfam" id="PF00004">
    <property type="entry name" value="AAA"/>
    <property type="match status" value="1"/>
</dbReference>